<dbReference type="RefSeq" id="WP_188158525.1">
    <property type="nucleotide sequence ID" value="NZ_BMGH01000001.1"/>
</dbReference>
<dbReference type="Gene3D" id="3.20.20.100">
    <property type="entry name" value="NADP-dependent oxidoreductase domain"/>
    <property type="match status" value="1"/>
</dbReference>
<dbReference type="PANTHER" id="PTHR42686:SF1">
    <property type="entry name" value="GH17980P-RELATED"/>
    <property type="match status" value="1"/>
</dbReference>
<name>A0A8J2Y3Y4_9PROT</name>
<evidence type="ECO:0000313" key="2">
    <source>
        <dbReference type="EMBL" id="GGD11493.1"/>
    </source>
</evidence>
<dbReference type="SUPFAM" id="SSF51430">
    <property type="entry name" value="NAD(P)-linked oxidoreductase"/>
    <property type="match status" value="1"/>
</dbReference>
<gene>
    <name evidence="2" type="ORF">GCM10011342_20360</name>
</gene>
<reference evidence="2" key="1">
    <citation type="journal article" date="2014" name="Int. J. Syst. Evol. Microbiol.">
        <title>Complete genome sequence of Corynebacterium casei LMG S-19264T (=DSM 44701T), isolated from a smear-ripened cheese.</title>
        <authorList>
            <consortium name="US DOE Joint Genome Institute (JGI-PGF)"/>
            <person name="Walter F."/>
            <person name="Albersmeier A."/>
            <person name="Kalinowski J."/>
            <person name="Ruckert C."/>
        </authorList>
    </citation>
    <scope>NUCLEOTIDE SEQUENCE</scope>
    <source>
        <strain evidence="2">CGMCC 1.12921</strain>
    </source>
</reference>
<dbReference type="GO" id="GO:0016491">
    <property type="term" value="F:oxidoreductase activity"/>
    <property type="evidence" value="ECO:0007669"/>
    <property type="project" value="InterPro"/>
</dbReference>
<dbReference type="Pfam" id="PF00248">
    <property type="entry name" value="Aldo_ket_red"/>
    <property type="match status" value="1"/>
</dbReference>
<dbReference type="AlphaFoldDB" id="A0A8J2Y3Y4"/>
<dbReference type="Proteomes" id="UP000613582">
    <property type="component" value="Unassembled WGS sequence"/>
</dbReference>
<dbReference type="InterPro" id="IPR036812">
    <property type="entry name" value="NAD(P)_OxRdtase_dom_sf"/>
</dbReference>
<proteinExistence type="predicted"/>
<sequence>MIANTTPLPARRIADTTLEICTLGFGGAAVGNLYRAGSDAQAYEAMQAALDHGIRYFDTAPHYGHGLSEVRFGEFFGGTLPAGVVISTKVGRVLEPSGADGPPDHGFVDPLPFTQVFDYSHDGVMRSFEESRTRLKNLPVDILYMHDIGSLTHGDRHEAQFRLAMEEGIPAMMKLKESGAVKAIGLGVNEWQVCKDLLAYHDPDVFMLAGRHTLLEREASRELFPACEKRNISVVSAAPFNSGLLARRPDTTTHYNYESPPADVLQKAQTLFDELTKRDIEAQAAALQFPLRAPCVASVVTGMSNARYVESSTRWFRQEIGDEIWAQIEEITDDRSIRLS</sequence>
<organism evidence="2 3">
    <name type="scientific">Aquisalinus flavus</name>
    <dbReference type="NCBI Taxonomy" id="1526572"/>
    <lineage>
        <taxon>Bacteria</taxon>
        <taxon>Pseudomonadati</taxon>
        <taxon>Pseudomonadota</taxon>
        <taxon>Alphaproteobacteria</taxon>
        <taxon>Parvularculales</taxon>
        <taxon>Parvularculaceae</taxon>
        <taxon>Aquisalinus</taxon>
    </lineage>
</organism>
<dbReference type="PANTHER" id="PTHR42686">
    <property type="entry name" value="GH17980P-RELATED"/>
    <property type="match status" value="1"/>
</dbReference>
<dbReference type="InterPro" id="IPR023210">
    <property type="entry name" value="NADP_OxRdtase_dom"/>
</dbReference>
<reference evidence="2" key="2">
    <citation type="submission" date="2020-09" db="EMBL/GenBank/DDBJ databases">
        <authorList>
            <person name="Sun Q."/>
            <person name="Zhou Y."/>
        </authorList>
    </citation>
    <scope>NUCLEOTIDE SEQUENCE</scope>
    <source>
        <strain evidence="2">CGMCC 1.12921</strain>
    </source>
</reference>
<keyword evidence="3" id="KW-1185">Reference proteome</keyword>
<dbReference type="InterPro" id="IPR020471">
    <property type="entry name" value="AKR"/>
</dbReference>
<dbReference type="GO" id="GO:0005829">
    <property type="term" value="C:cytosol"/>
    <property type="evidence" value="ECO:0007669"/>
    <property type="project" value="TreeGrafter"/>
</dbReference>
<evidence type="ECO:0000313" key="3">
    <source>
        <dbReference type="Proteomes" id="UP000613582"/>
    </source>
</evidence>
<dbReference type="EMBL" id="BMGH01000001">
    <property type="protein sequence ID" value="GGD11493.1"/>
    <property type="molecule type" value="Genomic_DNA"/>
</dbReference>
<comment type="caution">
    <text evidence="2">The sequence shown here is derived from an EMBL/GenBank/DDBJ whole genome shotgun (WGS) entry which is preliminary data.</text>
</comment>
<accession>A0A8J2Y3Y4</accession>
<protein>
    <submittedName>
        <fullName evidence="2">Oxidoreductase</fullName>
    </submittedName>
</protein>
<feature type="domain" description="NADP-dependent oxidoreductase" evidence="1">
    <location>
        <begin position="23"/>
        <end position="332"/>
    </location>
</feature>
<evidence type="ECO:0000259" key="1">
    <source>
        <dbReference type="Pfam" id="PF00248"/>
    </source>
</evidence>